<dbReference type="PATRIC" id="fig|1678637.3.peg.1427"/>
<keyword evidence="2" id="KW-1185">Reference proteome</keyword>
<dbReference type="STRING" id="1678637.AC230_06560"/>
<sequence length="283" mass="30568">MATAFPYFPSQDVRGDRLTGPVAERNARRSRGVAGRVTWAHSLWIDPELERLYGGDRHDPGVNRDRALRLGAVSPLPSAPVPLPSLVSTSRTFLSRVTVAVGTDPEDEAFDLIRRTHSGFLCELAIGVVRPAAGTAGGAEVRTPFTAAVPRGGPVARAAGLLASTARELLAQWYDAHRRARGDAYASALPAADWARRVFADSVRHEFCRRVCEEPGFPEGRRREAAVLMAEAAGALPPPPVLRESLPGGVQGSVVSELLSLSYPLWDRVRFCLDSPFDGLRSL</sequence>
<reference evidence="2" key="1">
    <citation type="submission" date="2015-07" db="EMBL/GenBank/DDBJ databases">
        <title>Draft genome sequence of Streptomyces sp. CMAA 1322, a bacterium isolated from Caatinga biome, from dry forest semiarid of Brazil.</title>
        <authorList>
            <person name="Santos S.N."/>
            <person name="Gacesa R."/>
            <person name="Taketani R.G."/>
            <person name="Long P.F."/>
            <person name="Melo I.S."/>
        </authorList>
    </citation>
    <scope>NUCLEOTIDE SEQUENCE [LARGE SCALE GENOMIC DNA]</scope>
    <source>
        <strain evidence="2">CMAA 1322</strain>
    </source>
</reference>
<dbReference type="RefSeq" id="WP_049715098.1">
    <property type="nucleotide sequence ID" value="NZ_LFXA01000003.1"/>
</dbReference>
<evidence type="ECO:0000313" key="1">
    <source>
        <dbReference type="EMBL" id="KNB53127.1"/>
    </source>
</evidence>
<dbReference type="EMBL" id="LFXA01000003">
    <property type="protein sequence ID" value="KNB53127.1"/>
    <property type="molecule type" value="Genomic_DNA"/>
</dbReference>
<name>A0A0K9XKE0_9ACTN</name>
<evidence type="ECO:0000313" key="2">
    <source>
        <dbReference type="Proteomes" id="UP000037288"/>
    </source>
</evidence>
<comment type="caution">
    <text evidence="1">The sequence shown here is derived from an EMBL/GenBank/DDBJ whole genome shotgun (WGS) entry which is preliminary data.</text>
</comment>
<dbReference type="Proteomes" id="UP000037288">
    <property type="component" value="Unassembled WGS sequence"/>
</dbReference>
<dbReference type="AlphaFoldDB" id="A0A0K9XKE0"/>
<protein>
    <submittedName>
        <fullName evidence="1">Uncharacterized protein</fullName>
    </submittedName>
</protein>
<proteinExistence type="predicted"/>
<gene>
    <name evidence="1" type="ORF">AC230_06560</name>
</gene>
<organism evidence="1 2">
    <name type="scientific">Streptomyces caatingaensis</name>
    <dbReference type="NCBI Taxonomy" id="1678637"/>
    <lineage>
        <taxon>Bacteria</taxon>
        <taxon>Bacillati</taxon>
        <taxon>Actinomycetota</taxon>
        <taxon>Actinomycetes</taxon>
        <taxon>Kitasatosporales</taxon>
        <taxon>Streptomycetaceae</taxon>
        <taxon>Streptomyces</taxon>
    </lineage>
</organism>
<accession>A0A0K9XKE0</accession>